<dbReference type="Proteomes" id="UP001236239">
    <property type="component" value="Unassembled WGS sequence"/>
</dbReference>
<name>A0AAJ6P0X7_9PAST</name>
<dbReference type="AlphaFoldDB" id="A0AAJ6P0X7"/>
<evidence type="ECO:0000313" key="2">
    <source>
        <dbReference type="Proteomes" id="UP001236239"/>
    </source>
</evidence>
<gene>
    <name evidence="1" type="ORF">QJU93_07225</name>
</gene>
<protein>
    <submittedName>
        <fullName evidence="1">Uncharacterized protein</fullName>
    </submittedName>
</protein>
<comment type="caution">
    <text evidence="1">The sequence shown here is derived from an EMBL/GenBank/DDBJ whole genome shotgun (WGS) entry which is preliminary data.</text>
</comment>
<organism evidence="1 2">
    <name type="scientific">Phocoenobacter skyensis</name>
    <dbReference type="NCBI Taxonomy" id="97481"/>
    <lineage>
        <taxon>Bacteria</taxon>
        <taxon>Pseudomonadati</taxon>
        <taxon>Pseudomonadota</taxon>
        <taxon>Gammaproteobacteria</taxon>
        <taxon>Pasteurellales</taxon>
        <taxon>Pasteurellaceae</taxon>
        <taxon>Phocoenobacter</taxon>
    </lineage>
</organism>
<evidence type="ECO:0000313" key="1">
    <source>
        <dbReference type="EMBL" id="MDP8173147.1"/>
    </source>
</evidence>
<dbReference type="RefSeq" id="WP_306384728.1">
    <property type="nucleotide sequence ID" value="NZ_JASAYN010000006.1"/>
</dbReference>
<sequence length="79" mass="9186">MTFLTKKATLSEIRAYAKKLGMTFKAQNATINNQQAYMLINRTTKQVIATNFTLHTAYENMRNGYFYQLAEENNVKKIK</sequence>
<proteinExistence type="predicted"/>
<dbReference type="EMBL" id="JASAYQ010000011">
    <property type="protein sequence ID" value="MDP8173147.1"/>
    <property type="molecule type" value="Genomic_DNA"/>
</dbReference>
<accession>A0AAJ6P0X7</accession>
<reference evidence="1" key="1">
    <citation type="journal article" date="2023" name="Front. Microbiol.">
        <title>Phylogeography and host specificity of Pasteurellaceae pathogenic to sea-farmed fish in the north-east Atlantic.</title>
        <authorList>
            <person name="Gulla S."/>
            <person name="Colquhoun D.J."/>
            <person name="Olsen A.B."/>
            <person name="Spilsberg B."/>
            <person name="Lagesen K."/>
            <person name="Aakesson C.P."/>
            <person name="Strom S."/>
            <person name="Manji F."/>
            <person name="Birkbeck T.H."/>
            <person name="Nilsen H.K."/>
        </authorList>
    </citation>
    <scope>NUCLEOTIDE SEQUENCE</scope>
    <source>
        <strain evidence="1">TW16_20</strain>
    </source>
</reference>